<dbReference type="GO" id="GO:0016740">
    <property type="term" value="F:transferase activity"/>
    <property type="evidence" value="ECO:0007669"/>
    <property type="project" value="UniProtKB-KW"/>
</dbReference>
<dbReference type="AlphaFoldDB" id="A0A1M6UL60"/>
<gene>
    <name evidence="2" type="ORF">SAMN05720469_11452</name>
</gene>
<evidence type="ECO:0000313" key="3">
    <source>
        <dbReference type="Proteomes" id="UP000184275"/>
    </source>
</evidence>
<keyword evidence="3" id="KW-1185">Reference proteome</keyword>
<dbReference type="Pfam" id="PF03407">
    <property type="entry name" value="Nucleotid_trans"/>
    <property type="match status" value="1"/>
</dbReference>
<protein>
    <submittedName>
        <fullName evidence="2">Nucleotide-diphospho-sugar transferase</fullName>
    </submittedName>
</protein>
<dbReference type="InterPro" id="IPR005069">
    <property type="entry name" value="Nucl-diP-sugar_transferase"/>
</dbReference>
<dbReference type="EMBL" id="FRAW01000014">
    <property type="protein sequence ID" value="SHK69883.1"/>
    <property type="molecule type" value="Genomic_DNA"/>
</dbReference>
<evidence type="ECO:0000259" key="1">
    <source>
        <dbReference type="Pfam" id="PF03407"/>
    </source>
</evidence>
<accession>A0A1M6UL60</accession>
<proteinExistence type="predicted"/>
<feature type="domain" description="Nucleotide-diphospho-sugar transferase" evidence="1">
    <location>
        <begin position="89"/>
        <end position="196"/>
    </location>
</feature>
<keyword evidence="2" id="KW-0808">Transferase</keyword>
<organism evidence="2 3">
    <name type="scientific">Fibrobacter intestinalis</name>
    <dbReference type="NCBI Taxonomy" id="28122"/>
    <lineage>
        <taxon>Bacteria</taxon>
        <taxon>Pseudomonadati</taxon>
        <taxon>Fibrobacterota</taxon>
        <taxon>Fibrobacteria</taxon>
        <taxon>Fibrobacterales</taxon>
        <taxon>Fibrobacteraceae</taxon>
        <taxon>Fibrobacter</taxon>
    </lineage>
</organism>
<dbReference type="SUPFAM" id="SSF53448">
    <property type="entry name" value="Nucleotide-diphospho-sugar transferases"/>
    <property type="match status" value="1"/>
</dbReference>
<name>A0A1M6UL60_9BACT</name>
<dbReference type="Gene3D" id="3.90.550.10">
    <property type="entry name" value="Spore Coat Polysaccharide Biosynthesis Protein SpsA, Chain A"/>
    <property type="match status" value="1"/>
</dbReference>
<dbReference type="Proteomes" id="UP000184275">
    <property type="component" value="Unassembled WGS sequence"/>
</dbReference>
<sequence length="326" mass="38121">MKYLYVLTSTENDSFLEQTFVSILSLKQKTANAFITLLTDKCTEETFFHGRENIRELCDEVVVKDLDRNLSGKVRSRLLKTNMRNLVDGDFLYIDSDTVILDNLSEIENTSADFAGIQDWHCVFSKNIQFHASQKLKSQICTDEKFLLSEVYINSGVLFVRDNQRNRDFFKQWNELYLECLQKHGISQDQPTLAYINYKNDFPIHELDGSWNCQLPNGLKYFRTAKILHYFTSGNTPKTLSQLYKECKKLGFNKDARKMVLENFESCAFDFDVSCVVFGNEYEITRTACYRFLVFLFAKHKRVFNFFENVFSLGRGKGFFFKSRNG</sequence>
<evidence type="ECO:0000313" key="2">
    <source>
        <dbReference type="EMBL" id="SHK69883.1"/>
    </source>
</evidence>
<reference evidence="3" key="1">
    <citation type="submission" date="2016-11" db="EMBL/GenBank/DDBJ databases">
        <authorList>
            <person name="Varghese N."/>
            <person name="Submissions S."/>
        </authorList>
    </citation>
    <scope>NUCLEOTIDE SEQUENCE [LARGE SCALE GENOMIC DNA]</scope>
    <source>
        <strain evidence="3">UWOS</strain>
    </source>
</reference>
<dbReference type="InterPro" id="IPR029044">
    <property type="entry name" value="Nucleotide-diphossugar_trans"/>
</dbReference>
<dbReference type="RefSeq" id="WP_073304301.1">
    <property type="nucleotide sequence ID" value="NZ_FRAW01000014.1"/>
</dbReference>